<dbReference type="RefSeq" id="WP_285048875.1">
    <property type="nucleotide sequence ID" value="NZ_JAMGTK010000001.1"/>
</dbReference>
<dbReference type="NCBIfam" id="TIGR01560">
    <property type="entry name" value="put_DNA_pack"/>
    <property type="match status" value="1"/>
</dbReference>
<keyword evidence="2" id="KW-1185">Reference proteome</keyword>
<reference evidence="1" key="1">
    <citation type="journal article" date="2022" name="Gene">
        <title>A genome-led study on the pathogenesis of Fusobacterium necrophorum infections.</title>
        <authorList>
            <person name="Thapa G."/>
            <person name="Jayal A."/>
            <person name="Sikazwe E."/>
            <person name="Perry T."/>
            <person name="Mohammed Al Balushi A."/>
            <person name="Livingstone P."/>
        </authorList>
    </citation>
    <scope>NUCLEOTIDE SEQUENCE</scope>
    <source>
        <strain evidence="1">BRON_8</strain>
    </source>
</reference>
<evidence type="ECO:0000313" key="1">
    <source>
        <dbReference type="EMBL" id="MDK4510723.1"/>
    </source>
</evidence>
<protein>
    <submittedName>
        <fullName evidence="1">Head-tail connector protein</fullName>
    </submittedName>
</protein>
<dbReference type="Gene3D" id="1.10.3230.30">
    <property type="entry name" value="Phage gp6-like head-tail connector protein"/>
    <property type="match status" value="1"/>
</dbReference>
<accession>A0AAW6W831</accession>
<organism evidence="1 2">
    <name type="scientific">Fusobacterium necrophorum</name>
    <dbReference type="NCBI Taxonomy" id="859"/>
    <lineage>
        <taxon>Bacteria</taxon>
        <taxon>Fusobacteriati</taxon>
        <taxon>Fusobacteriota</taxon>
        <taxon>Fusobacteriia</taxon>
        <taxon>Fusobacteriales</taxon>
        <taxon>Fusobacteriaceae</taxon>
        <taxon>Fusobacterium</taxon>
    </lineage>
</organism>
<gene>
    <name evidence="1" type="ORF">MWG07_00390</name>
</gene>
<dbReference type="Proteomes" id="UP001173223">
    <property type="component" value="Unassembled WGS sequence"/>
</dbReference>
<reference evidence="1" key="2">
    <citation type="submission" date="2022-04" db="EMBL/GenBank/DDBJ databases">
        <authorList>
            <person name="Livingstone P.G."/>
        </authorList>
    </citation>
    <scope>NUCLEOTIDE SEQUENCE</scope>
    <source>
        <strain evidence="1">BRON_8</strain>
    </source>
</reference>
<proteinExistence type="predicted"/>
<evidence type="ECO:0000313" key="2">
    <source>
        <dbReference type="Proteomes" id="UP001173223"/>
    </source>
</evidence>
<dbReference type="InterPro" id="IPR021146">
    <property type="entry name" value="Phage_gp6-like_head-tail"/>
</dbReference>
<dbReference type="EMBL" id="JAMGTK010000001">
    <property type="protein sequence ID" value="MDK4510723.1"/>
    <property type="molecule type" value="Genomic_DNA"/>
</dbReference>
<sequence>MSFLNLEDTKNYLRIDYDTDDVLLKTLMSSAEHYLSDAISDFENKMTKNKFKERAKILGYVLVQEWYDNRELRENKEVSYTVRSLLTQLQVGDFDE</sequence>
<dbReference type="CDD" id="cd08054">
    <property type="entry name" value="gp6"/>
    <property type="match status" value="1"/>
</dbReference>
<name>A0AAW6W831_9FUSO</name>
<dbReference type="Pfam" id="PF05135">
    <property type="entry name" value="Phage_connect_1"/>
    <property type="match status" value="1"/>
</dbReference>
<comment type="caution">
    <text evidence="1">The sequence shown here is derived from an EMBL/GenBank/DDBJ whole genome shotgun (WGS) entry which is preliminary data.</text>
</comment>
<dbReference type="InterPro" id="IPR006450">
    <property type="entry name" value="Phage_HK97_gp6-like"/>
</dbReference>
<dbReference type="AlphaFoldDB" id="A0AAW6W831"/>